<dbReference type="InterPro" id="IPR005829">
    <property type="entry name" value="Sugar_transporter_CS"/>
</dbReference>
<dbReference type="PANTHER" id="PTHR48021:SF68">
    <property type="entry name" value="MAJOR FACILITATOR SUPERFAMILY (MFS) PROFILE DOMAIN-CONTAINING PROTEIN"/>
    <property type="match status" value="1"/>
</dbReference>
<evidence type="ECO:0000256" key="6">
    <source>
        <dbReference type="SAM" id="Phobius"/>
    </source>
</evidence>
<dbReference type="PROSITE" id="PS50850">
    <property type="entry name" value="MFS"/>
    <property type="match status" value="1"/>
</dbReference>
<accession>A0A6J1SFG2</accession>
<feature type="compositionally biased region" description="Low complexity" evidence="5">
    <location>
        <begin position="55"/>
        <end position="69"/>
    </location>
</feature>
<feature type="compositionally biased region" description="Basic and acidic residues" evidence="5">
    <location>
        <begin position="1"/>
        <end position="11"/>
    </location>
</feature>
<feature type="transmembrane region" description="Helical" evidence="6">
    <location>
        <begin position="543"/>
        <end position="564"/>
    </location>
</feature>
<dbReference type="InterPro" id="IPR003663">
    <property type="entry name" value="Sugar/inositol_transpt"/>
</dbReference>
<keyword evidence="8" id="KW-1185">Reference proteome</keyword>
<proteinExistence type="predicted"/>
<feature type="transmembrane region" description="Helical" evidence="6">
    <location>
        <begin position="125"/>
        <end position="146"/>
    </location>
</feature>
<dbReference type="FunFam" id="1.20.1250.20:FF:000249">
    <property type="entry name" value="facilitated trehalose transporter Tret1"/>
    <property type="match status" value="1"/>
</dbReference>
<dbReference type="GeneID" id="113207565"/>
<gene>
    <name evidence="9" type="primary">LOC113207565</name>
</gene>
<dbReference type="PANTHER" id="PTHR48021">
    <property type="match status" value="1"/>
</dbReference>
<evidence type="ECO:0000256" key="1">
    <source>
        <dbReference type="ARBA" id="ARBA00004141"/>
    </source>
</evidence>
<evidence type="ECO:0000256" key="2">
    <source>
        <dbReference type="ARBA" id="ARBA00022692"/>
    </source>
</evidence>
<protein>
    <submittedName>
        <fullName evidence="9">Facilitated trehalose transporter Tret1-2 homolog isoform X1</fullName>
    </submittedName>
</protein>
<dbReference type="Gene3D" id="1.20.1250.20">
    <property type="entry name" value="MFS general substrate transporter like domains"/>
    <property type="match status" value="1"/>
</dbReference>
<keyword evidence="4 6" id="KW-0472">Membrane</keyword>
<keyword evidence="2 6" id="KW-0812">Transmembrane</keyword>
<dbReference type="AlphaFoldDB" id="A0A6J1SFG2"/>
<feature type="region of interest" description="Disordered" evidence="5">
    <location>
        <begin position="578"/>
        <end position="598"/>
    </location>
</feature>
<organism evidence="8 9">
    <name type="scientific">Frankliniella occidentalis</name>
    <name type="common">Western flower thrips</name>
    <name type="synonym">Euthrips occidentalis</name>
    <dbReference type="NCBI Taxonomy" id="133901"/>
    <lineage>
        <taxon>Eukaryota</taxon>
        <taxon>Metazoa</taxon>
        <taxon>Ecdysozoa</taxon>
        <taxon>Arthropoda</taxon>
        <taxon>Hexapoda</taxon>
        <taxon>Insecta</taxon>
        <taxon>Pterygota</taxon>
        <taxon>Neoptera</taxon>
        <taxon>Paraneoptera</taxon>
        <taxon>Thysanoptera</taxon>
        <taxon>Terebrantia</taxon>
        <taxon>Thripoidea</taxon>
        <taxon>Thripidae</taxon>
        <taxon>Frankliniella</taxon>
    </lineage>
</organism>
<feature type="transmembrane region" description="Helical" evidence="6">
    <location>
        <begin position="417"/>
        <end position="438"/>
    </location>
</feature>
<evidence type="ECO:0000313" key="8">
    <source>
        <dbReference type="Proteomes" id="UP000504606"/>
    </source>
</evidence>
<dbReference type="Pfam" id="PF00083">
    <property type="entry name" value="Sugar_tr"/>
    <property type="match status" value="1"/>
</dbReference>
<reference evidence="9" key="1">
    <citation type="submission" date="2025-08" db="UniProtKB">
        <authorList>
            <consortium name="RefSeq"/>
        </authorList>
    </citation>
    <scope>IDENTIFICATION</scope>
    <source>
        <tissue evidence="9">Whole organism</tissue>
    </source>
</reference>
<evidence type="ECO:0000313" key="9">
    <source>
        <dbReference type="RefSeq" id="XP_026279969.2"/>
    </source>
</evidence>
<feature type="transmembrane region" description="Helical" evidence="6">
    <location>
        <begin position="166"/>
        <end position="186"/>
    </location>
</feature>
<dbReference type="InterPro" id="IPR005828">
    <property type="entry name" value="MFS_sugar_transport-like"/>
</dbReference>
<feature type="transmembrane region" description="Helical" evidence="6">
    <location>
        <begin position="510"/>
        <end position="528"/>
    </location>
</feature>
<evidence type="ECO:0000256" key="4">
    <source>
        <dbReference type="ARBA" id="ARBA00023136"/>
    </source>
</evidence>
<feature type="transmembrane region" description="Helical" evidence="6">
    <location>
        <begin position="278"/>
        <end position="297"/>
    </location>
</feature>
<evidence type="ECO:0000256" key="3">
    <source>
        <dbReference type="ARBA" id="ARBA00022989"/>
    </source>
</evidence>
<evidence type="ECO:0000259" key="7">
    <source>
        <dbReference type="PROSITE" id="PS50850"/>
    </source>
</evidence>
<dbReference type="PROSITE" id="PS00217">
    <property type="entry name" value="SUGAR_TRANSPORT_2"/>
    <property type="match status" value="1"/>
</dbReference>
<sequence>MKTDPHDDPRDPGALQQPDRPAPPCPPGLRGVVLSAGQLQAERCSCPEKRELGRQEAQQEQQAQRNMQQVFQGAQQKGAAMGKEQQGLMGPGPAPTKHEVRPLVADPLREKDPARKKFSPLVRQVLAAAGPVMATISSGMTTGYSAVLLPQLEHPNSTIPISYGQASWIASMAPLPMALGCLLSGLLLDRLGRRRSQLVICVPFTIGWVLLAVARDLPAILGGRFLTGLCVGLVGPPSLIYIGETAEPAYRGLLLAAISLAVAVGILVAHVLGTVLHWRLTAWLCATAPLACIAFLCPSPESPVWLASKGKLAEASRAFRWLRGFDEAASLELQGLLAKHGAAAFPEGAKAPGPPPPTVSSEVAALPLWRQLLHRSFLRPFIIIATFFFLMQFSGVNAVAFYTVSIMKDVGGGLDEYVATIILDVVRVLMSCAACVLLRRVGRRPLAVLSSAATGVSLMGLAARLAFGDPASHAWMPVSLLVTYITAVSVGLVPLPWVMAGEVFPGNLRGLSGGATSALNFLFFFAVVKSGPSLFATFSPPGAFAFAVYGSVALLGSVFLLLFLPETKNKTLQDIEDEMAGARRPRADGRDKAGLPVP</sequence>
<feature type="transmembrane region" description="Helical" evidence="6">
    <location>
        <begin position="198"/>
        <end position="215"/>
    </location>
</feature>
<dbReference type="InterPro" id="IPR050549">
    <property type="entry name" value="MFS_Trehalose_Transporter"/>
</dbReference>
<feature type="transmembrane region" description="Helical" evidence="6">
    <location>
        <begin position="473"/>
        <end position="498"/>
    </location>
</feature>
<keyword evidence="3 6" id="KW-1133">Transmembrane helix</keyword>
<dbReference type="KEGG" id="foc:113207565"/>
<comment type="subcellular location">
    <subcellularLocation>
        <location evidence="1">Membrane</location>
        <topology evidence="1">Multi-pass membrane protein</topology>
    </subcellularLocation>
</comment>
<evidence type="ECO:0000256" key="5">
    <source>
        <dbReference type="SAM" id="MobiDB-lite"/>
    </source>
</evidence>
<feature type="compositionally biased region" description="Basic and acidic residues" evidence="5">
    <location>
        <begin position="585"/>
        <end position="598"/>
    </location>
</feature>
<dbReference type="RefSeq" id="XP_026279969.2">
    <property type="nucleotide sequence ID" value="XM_026424184.2"/>
</dbReference>
<dbReference type="GO" id="GO:0022857">
    <property type="term" value="F:transmembrane transporter activity"/>
    <property type="evidence" value="ECO:0007669"/>
    <property type="project" value="InterPro"/>
</dbReference>
<dbReference type="Proteomes" id="UP000504606">
    <property type="component" value="Unplaced"/>
</dbReference>
<dbReference type="InterPro" id="IPR036259">
    <property type="entry name" value="MFS_trans_sf"/>
</dbReference>
<dbReference type="OrthoDB" id="6612291at2759"/>
<feature type="region of interest" description="Disordered" evidence="5">
    <location>
        <begin position="49"/>
        <end position="99"/>
    </location>
</feature>
<dbReference type="GO" id="GO:0016020">
    <property type="term" value="C:membrane"/>
    <property type="evidence" value="ECO:0007669"/>
    <property type="project" value="UniProtKB-SubCell"/>
</dbReference>
<dbReference type="PRINTS" id="PR00171">
    <property type="entry name" value="SUGRTRNSPORT"/>
</dbReference>
<name>A0A6J1SFG2_FRAOC</name>
<feature type="region of interest" description="Disordered" evidence="5">
    <location>
        <begin position="1"/>
        <end position="34"/>
    </location>
</feature>
<feature type="transmembrane region" description="Helical" evidence="6">
    <location>
        <begin position="381"/>
        <end position="405"/>
    </location>
</feature>
<dbReference type="InterPro" id="IPR020846">
    <property type="entry name" value="MFS_dom"/>
</dbReference>
<feature type="transmembrane region" description="Helical" evidence="6">
    <location>
        <begin position="221"/>
        <end position="241"/>
    </location>
</feature>
<dbReference type="SUPFAM" id="SSF103473">
    <property type="entry name" value="MFS general substrate transporter"/>
    <property type="match status" value="1"/>
</dbReference>
<feature type="transmembrane region" description="Helical" evidence="6">
    <location>
        <begin position="253"/>
        <end position="272"/>
    </location>
</feature>
<feature type="transmembrane region" description="Helical" evidence="6">
    <location>
        <begin position="445"/>
        <end position="467"/>
    </location>
</feature>
<feature type="domain" description="Major facilitator superfamily (MFS) profile" evidence="7">
    <location>
        <begin position="123"/>
        <end position="568"/>
    </location>
</feature>